<dbReference type="Pfam" id="PF01757">
    <property type="entry name" value="Acyl_transf_3"/>
    <property type="match status" value="1"/>
</dbReference>
<organism evidence="3 4">
    <name type="scientific">Ignelater luminosus</name>
    <name type="common">Cucubano</name>
    <name type="synonym">Pyrophorus luminosus</name>
    <dbReference type="NCBI Taxonomy" id="2038154"/>
    <lineage>
        <taxon>Eukaryota</taxon>
        <taxon>Metazoa</taxon>
        <taxon>Ecdysozoa</taxon>
        <taxon>Arthropoda</taxon>
        <taxon>Hexapoda</taxon>
        <taxon>Insecta</taxon>
        <taxon>Pterygota</taxon>
        <taxon>Neoptera</taxon>
        <taxon>Endopterygota</taxon>
        <taxon>Coleoptera</taxon>
        <taxon>Polyphaga</taxon>
        <taxon>Elateriformia</taxon>
        <taxon>Elateroidea</taxon>
        <taxon>Elateridae</taxon>
        <taxon>Agrypninae</taxon>
        <taxon>Pyrophorini</taxon>
        <taxon>Ignelater</taxon>
    </lineage>
</organism>
<dbReference type="Proteomes" id="UP000801492">
    <property type="component" value="Unassembled WGS sequence"/>
</dbReference>
<dbReference type="EMBL" id="VTPC01002338">
    <property type="protein sequence ID" value="KAF2900218.1"/>
    <property type="molecule type" value="Genomic_DNA"/>
</dbReference>
<gene>
    <name evidence="3" type="ORF">ILUMI_05970</name>
</gene>
<comment type="caution">
    <text evidence="3">The sequence shown here is derived from an EMBL/GenBank/DDBJ whole genome shotgun (WGS) entry which is preliminary data.</text>
</comment>
<dbReference type="PANTHER" id="PTHR11161:SF0">
    <property type="entry name" value="O-ACYLTRANSFERASE LIKE PROTEIN"/>
    <property type="match status" value="1"/>
</dbReference>
<keyword evidence="4" id="KW-1185">Reference proteome</keyword>
<name>A0A8K0D6B8_IGNLU</name>
<feature type="transmembrane region" description="Helical" evidence="1">
    <location>
        <begin position="32"/>
        <end position="55"/>
    </location>
</feature>
<accession>A0A8K0D6B8</accession>
<evidence type="ECO:0000313" key="3">
    <source>
        <dbReference type="EMBL" id="KAF2900218.1"/>
    </source>
</evidence>
<sequence length="248" mass="28843">MYGFTYLLLVLSPLINWLDVFDWITDKNKASVLEAIICGDTFFVISGLLISYNYLVSKEKGIKFNIFLYYLMRIIRLTPALVMAVLVHATLLRHMGSGPVWPNIRDSWLVDNCRENWWPALLYVQNYVTYDIRNVCILQTWQLSVDMQLYLLSPLILLPLDKAPKFTISAVIFLLVCSVLSPFLTAWVYELKAVIASSTSLMDLLKYTEYYYFPTHTRASTWLIGFLMGYIMYQSRKPNARLLIKKET</sequence>
<keyword evidence="1" id="KW-0812">Transmembrane</keyword>
<proteinExistence type="predicted"/>
<dbReference type="InterPro" id="IPR002656">
    <property type="entry name" value="Acyl_transf_3_dom"/>
</dbReference>
<keyword evidence="1" id="KW-1133">Transmembrane helix</keyword>
<evidence type="ECO:0000259" key="2">
    <source>
        <dbReference type="Pfam" id="PF01757"/>
    </source>
</evidence>
<dbReference type="InterPro" id="IPR052728">
    <property type="entry name" value="O2_lipid_transport_reg"/>
</dbReference>
<protein>
    <recommendedName>
        <fullName evidence="2">Acyltransferase 3 domain-containing protein</fullName>
    </recommendedName>
</protein>
<feature type="transmembrane region" description="Helical" evidence="1">
    <location>
        <begin position="210"/>
        <end position="233"/>
    </location>
</feature>
<evidence type="ECO:0000256" key="1">
    <source>
        <dbReference type="SAM" id="Phobius"/>
    </source>
</evidence>
<feature type="transmembrane region" description="Helical" evidence="1">
    <location>
        <begin position="6"/>
        <end position="25"/>
    </location>
</feature>
<feature type="domain" description="Acyltransferase 3" evidence="2">
    <location>
        <begin position="40"/>
        <end position="238"/>
    </location>
</feature>
<feature type="transmembrane region" description="Helical" evidence="1">
    <location>
        <begin position="67"/>
        <end position="87"/>
    </location>
</feature>
<dbReference type="PANTHER" id="PTHR11161">
    <property type="entry name" value="O-ACYLTRANSFERASE"/>
    <property type="match status" value="1"/>
</dbReference>
<dbReference type="AlphaFoldDB" id="A0A8K0D6B8"/>
<dbReference type="GO" id="GO:0016747">
    <property type="term" value="F:acyltransferase activity, transferring groups other than amino-acyl groups"/>
    <property type="evidence" value="ECO:0007669"/>
    <property type="project" value="InterPro"/>
</dbReference>
<keyword evidence="1" id="KW-0472">Membrane</keyword>
<feature type="transmembrane region" description="Helical" evidence="1">
    <location>
        <begin position="166"/>
        <end position="190"/>
    </location>
</feature>
<reference evidence="3" key="1">
    <citation type="submission" date="2019-08" db="EMBL/GenBank/DDBJ databases">
        <title>The genome of the North American firefly Photinus pyralis.</title>
        <authorList>
            <consortium name="Photinus pyralis genome working group"/>
            <person name="Fallon T.R."/>
            <person name="Sander Lower S.E."/>
            <person name="Weng J.-K."/>
        </authorList>
    </citation>
    <scope>NUCLEOTIDE SEQUENCE</scope>
    <source>
        <strain evidence="3">TRF0915ILg1</strain>
        <tissue evidence="3">Whole body</tissue>
    </source>
</reference>
<dbReference type="OrthoDB" id="118951at2759"/>
<evidence type="ECO:0000313" key="4">
    <source>
        <dbReference type="Proteomes" id="UP000801492"/>
    </source>
</evidence>